<gene>
    <name evidence="1" type="primary">ubiT</name>
    <name evidence="3" type="ORF">OTERR_01750</name>
</gene>
<proteinExistence type="inferred from homology"/>
<evidence type="ECO:0000256" key="1">
    <source>
        <dbReference type="HAMAP-Rule" id="MF_02231"/>
    </source>
</evidence>
<keyword evidence="4" id="KW-1185">Reference proteome</keyword>
<feature type="domain" description="SCP2" evidence="2">
    <location>
        <begin position="57"/>
        <end position="146"/>
    </location>
</feature>
<dbReference type="Pfam" id="PF02036">
    <property type="entry name" value="SCP2"/>
    <property type="match status" value="1"/>
</dbReference>
<evidence type="ECO:0000313" key="4">
    <source>
        <dbReference type="Proteomes" id="UP000323671"/>
    </source>
</evidence>
<evidence type="ECO:0000259" key="2">
    <source>
        <dbReference type="Pfam" id="PF02036"/>
    </source>
</evidence>
<comment type="pathway">
    <text evidence="1">Cofactor biosynthesis; ubiquinone biosynthesis.</text>
</comment>
<comment type="similarity">
    <text evidence="1">Belongs to the UbiT family.</text>
</comment>
<keyword evidence="1" id="KW-0831">Ubiquinone biosynthesis</keyword>
<organism evidence="3 4">
    <name type="scientific">Oryzomicrobium terrae</name>
    <dbReference type="NCBI Taxonomy" id="1735038"/>
    <lineage>
        <taxon>Bacteria</taxon>
        <taxon>Pseudomonadati</taxon>
        <taxon>Pseudomonadota</taxon>
        <taxon>Betaproteobacteria</taxon>
        <taxon>Rhodocyclales</taxon>
        <taxon>Rhodocyclaceae</taxon>
        <taxon>Oryzomicrobium</taxon>
    </lineage>
</organism>
<evidence type="ECO:0000313" key="3">
    <source>
        <dbReference type="EMBL" id="QEL63651.1"/>
    </source>
</evidence>
<dbReference type="SUPFAM" id="SSF55718">
    <property type="entry name" value="SCP-like"/>
    <property type="match status" value="1"/>
</dbReference>
<dbReference type="GO" id="GO:0006744">
    <property type="term" value="P:ubiquinone biosynthetic process"/>
    <property type="evidence" value="ECO:0007669"/>
    <property type="project" value="UniProtKB-UniRule"/>
</dbReference>
<dbReference type="InterPro" id="IPR003033">
    <property type="entry name" value="SCP2_sterol-bd_dom"/>
</dbReference>
<dbReference type="AlphaFoldDB" id="A0A5C1E422"/>
<dbReference type="InterPro" id="IPR016830">
    <property type="entry name" value="UbiT"/>
</dbReference>
<accession>A0A5C1E422</accession>
<protein>
    <recommendedName>
        <fullName evidence="1">Ubiquinone biosynthesis accessory factor UbiT</fullName>
    </recommendedName>
</protein>
<dbReference type="KEGG" id="otr:OTERR_01750"/>
<name>A0A5C1E422_9RHOO</name>
<sequence>MTAPFSLPGLPGLNLQVPTFRLPAFVTRLGQRLPQWPHTLGLVGGLNGLLLMKLLDTETLEPLTGRVFAVEVEDTGAAARFTFDGLRFVPLLAADGPAPDLRFCATLSAYLQLLARQEDPDTLFFQRRLVIEGDTELGLLVKNLLDAVEWPRLPFRTARS</sequence>
<dbReference type="RefSeq" id="WP_149424562.1">
    <property type="nucleotide sequence ID" value="NZ_CP022579.1"/>
</dbReference>
<reference evidence="3 4" key="1">
    <citation type="submission" date="2017-07" db="EMBL/GenBank/DDBJ databases">
        <title>Complete genome sequence of Oryzomicrobium terrae TPP412.</title>
        <authorList>
            <person name="Chiu L.-W."/>
            <person name="Lo K.-J."/>
            <person name="Tsai Y.-M."/>
            <person name="Lin S.-S."/>
            <person name="Kuo C.-H."/>
            <person name="Liu C.-T."/>
        </authorList>
    </citation>
    <scope>NUCLEOTIDE SEQUENCE [LARGE SCALE GENOMIC DNA]</scope>
    <source>
        <strain evidence="3 4">TPP412</strain>
    </source>
</reference>
<dbReference type="InterPro" id="IPR036527">
    <property type="entry name" value="SCP2_sterol-bd_dom_sf"/>
</dbReference>
<dbReference type="HAMAP" id="MF_02231">
    <property type="entry name" value="UbiT"/>
    <property type="match status" value="1"/>
</dbReference>
<dbReference type="EMBL" id="CP022579">
    <property type="protein sequence ID" value="QEL63651.1"/>
    <property type="molecule type" value="Genomic_DNA"/>
</dbReference>
<dbReference type="UniPathway" id="UPA00232"/>
<comment type="function">
    <text evidence="1">Required for O(2)-independent ubiquinone (coenzyme Q) biosynthesis. Likely functions as an accessory factor.</text>
</comment>
<dbReference type="Proteomes" id="UP000323671">
    <property type="component" value="Chromosome"/>
</dbReference>